<dbReference type="EMBL" id="CP030118">
    <property type="protein sequence ID" value="QDL07183.1"/>
    <property type="molecule type" value="Genomic_DNA"/>
</dbReference>
<feature type="domain" description="Filamentous haemagglutinin FhaB/tRNA nuclease CdiA-like TPS" evidence="2">
    <location>
        <begin position="32"/>
        <end position="143"/>
    </location>
</feature>
<dbReference type="Proteomes" id="UP000503129">
    <property type="component" value="Chromosome"/>
</dbReference>
<proteinExistence type="predicted"/>
<feature type="chain" id="PRO_5032738404" description="Filamentous haemagglutinin FhaB/tRNA nuclease CdiA-like TPS domain-containing protein" evidence="1">
    <location>
        <begin position="18"/>
        <end position="1106"/>
    </location>
</feature>
<evidence type="ECO:0000256" key="1">
    <source>
        <dbReference type="SAM" id="SignalP"/>
    </source>
</evidence>
<dbReference type="SMART" id="SM00912">
    <property type="entry name" value="Haemagg_act"/>
    <property type="match status" value="1"/>
</dbReference>
<sequence length="1106" mass="111432">MKKISLFLLTLPLSALATLAPLAIAVAQQVTSDGTVSTTVTTPDGRNFNIDDGTRRGGNLFHSFKEFSVPTGGSANFNNALDIQNIIGRVTGGSVSNIDGLIRTLGKANLFLLNPAGIIFGPNASLQIGGSFLGSTAHSFLFDNNFEFSATNPQAPPLLTINVPIGLGFRNNPQNITSQSAGLEVPQGNSLALVGGNVSLNGGGLIAQGGRIELGGLSAAGTVGLSGDGSLSFPVGVQRADVSLSNRAIAYVQGGGGGNIAVNARNLDLLGGSRLFAGIESGLGTPGAQAGDIKIDATDRVKIEGTTSAYSAIFNLTGFGSNSSNIKQSGNAGNIVINTGTLEGNGNIYILSSTNGEGNAGKITITAKDKVSLTGESANRFASVGGSVGSLSTGNGPDVVIDTPSLSLFNAAISTSTFGQGNTGNIQLKVSESISLGGSSQLGANTFGRGNAGNIVIDAPNAAVSFDGTNTSVSTFVDETSTGIGGDITIKARNLSATNGASLFTTTFGRAEAGRLANAGNIQINVLEDISFKGGSQFSSNTFGQGNAGNVTVSAGGKISFDGRIGNSIGGIFSLVGIGAEGNAGNINISGQSVSLTNDAGVNSSSAGQGNAGNITIQAQDTISVANSLITNNVGSLQGQPAKGNVGNIVLDAKEISLKDTAQLQAGLYSGAQGNPGVVSVRATDSISFVGKDSGIFTDVESGAVGNGSDIQILAPSVSLKNGAALKASNAGQGNGGNIAITADSLLFDNSTAASRVEKSGVGNAGNIEFRIGSLSVNNGGQVSTASLGKGNAGNVIINATGNVAFDGLDNNGFPSAVFSSVNPGAVGNAGSIDINARSLSLTNDSRISTSNTGTGAAGNIKVTTAKDIRLDNQASIYANTNGGQGNITLNSGDLILRRNSNITTNATGTATGGNISINTGNLVALENSKITANAQQGYGGNIFITTKGGRFLSPDSVISAISEAGPQFNGIVQFNTPEVDPSRGLFELTETVIDPAQQIAQNPCAKGFGSTFTLTGRGGLPTDPQKVLSSDNVRVDLIQPITRTVNSTSTTYKQPSQQPRVKKIVPAQGWIYNEKGQVVLVGYDPTKTGVQREQPAPNSSCAAVR</sequence>
<dbReference type="SUPFAM" id="SSF51126">
    <property type="entry name" value="Pectin lyase-like"/>
    <property type="match status" value="4"/>
</dbReference>
<dbReference type="InterPro" id="IPR012334">
    <property type="entry name" value="Pectin_lyas_fold"/>
</dbReference>
<dbReference type="NCBIfam" id="TIGR01901">
    <property type="entry name" value="adhes_NPXG"/>
    <property type="match status" value="1"/>
</dbReference>
<dbReference type="RefSeq" id="WP_171975499.1">
    <property type="nucleotide sequence ID" value="NZ_CAWOXK010000001.1"/>
</dbReference>
<keyword evidence="4" id="KW-1185">Reference proteome</keyword>
<evidence type="ECO:0000313" key="3">
    <source>
        <dbReference type="EMBL" id="QDL07183.1"/>
    </source>
</evidence>
<dbReference type="KEGG" id="bsen:DP114_04010"/>
<reference evidence="3 4" key="1">
    <citation type="submission" date="2018-06" db="EMBL/GenBank/DDBJ databases">
        <title>Comparative genomics of Brasilonema spp. strains.</title>
        <authorList>
            <person name="Alvarenga D.O."/>
            <person name="Fiore M.F."/>
            <person name="Varani A.M."/>
        </authorList>
    </citation>
    <scope>NUCLEOTIDE SEQUENCE [LARGE SCALE GENOMIC DNA]</scope>
    <source>
        <strain evidence="3 4">CENA114</strain>
    </source>
</reference>
<name>A0A856M7R9_9CYAN</name>
<dbReference type="InterPro" id="IPR011050">
    <property type="entry name" value="Pectin_lyase_fold/virulence"/>
</dbReference>
<dbReference type="Gene3D" id="2.160.20.10">
    <property type="entry name" value="Single-stranded right-handed beta-helix, Pectin lyase-like"/>
    <property type="match status" value="3"/>
</dbReference>
<feature type="signal peptide" evidence="1">
    <location>
        <begin position="1"/>
        <end position="17"/>
    </location>
</feature>
<dbReference type="AlphaFoldDB" id="A0A856M7R9"/>
<dbReference type="InterPro" id="IPR008638">
    <property type="entry name" value="FhaB/CdiA-like_TPS"/>
</dbReference>
<dbReference type="Pfam" id="PF05860">
    <property type="entry name" value="TPS"/>
    <property type="match status" value="1"/>
</dbReference>
<evidence type="ECO:0000313" key="4">
    <source>
        <dbReference type="Proteomes" id="UP000503129"/>
    </source>
</evidence>
<accession>A0A856M7R9</accession>
<evidence type="ECO:0000259" key="2">
    <source>
        <dbReference type="SMART" id="SM00912"/>
    </source>
</evidence>
<organism evidence="3 4">
    <name type="scientific">Brasilonema sennae CENA114</name>
    <dbReference type="NCBI Taxonomy" id="415709"/>
    <lineage>
        <taxon>Bacteria</taxon>
        <taxon>Bacillati</taxon>
        <taxon>Cyanobacteriota</taxon>
        <taxon>Cyanophyceae</taxon>
        <taxon>Nostocales</taxon>
        <taxon>Scytonemataceae</taxon>
        <taxon>Brasilonema</taxon>
        <taxon>Bromeliae group (in: Brasilonema)</taxon>
    </lineage>
</organism>
<protein>
    <recommendedName>
        <fullName evidence="2">Filamentous haemagglutinin FhaB/tRNA nuclease CdiA-like TPS domain-containing protein</fullName>
    </recommendedName>
</protein>
<gene>
    <name evidence="3" type="ORF">DP114_04010</name>
</gene>
<keyword evidence="1" id="KW-0732">Signal</keyword>